<accession>F4Q4M5</accession>
<dbReference type="GeneID" id="14868855"/>
<dbReference type="KEGG" id="dfa:DFA_08015"/>
<gene>
    <name evidence="1" type="ORF">DFA_08015</name>
</gene>
<dbReference type="Proteomes" id="UP000007797">
    <property type="component" value="Unassembled WGS sequence"/>
</dbReference>
<proteinExistence type="predicted"/>
<dbReference type="AlphaFoldDB" id="F4Q4M5"/>
<evidence type="ECO:0000313" key="2">
    <source>
        <dbReference type="Proteomes" id="UP000007797"/>
    </source>
</evidence>
<dbReference type="EMBL" id="GL883021">
    <property type="protein sequence ID" value="EGG17034.1"/>
    <property type="molecule type" value="Genomic_DNA"/>
</dbReference>
<keyword evidence="2" id="KW-1185">Reference proteome</keyword>
<reference evidence="2" key="1">
    <citation type="journal article" date="2011" name="Genome Res.">
        <title>Phylogeny-wide analysis of social amoeba genomes highlights ancient origins for complex intercellular communication.</title>
        <authorList>
            <person name="Heidel A.J."/>
            <person name="Lawal H.M."/>
            <person name="Felder M."/>
            <person name="Schilde C."/>
            <person name="Helps N.R."/>
            <person name="Tunggal B."/>
            <person name="Rivero F."/>
            <person name="John U."/>
            <person name="Schleicher M."/>
            <person name="Eichinger L."/>
            <person name="Platzer M."/>
            <person name="Noegel A.A."/>
            <person name="Schaap P."/>
            <person name="Gloeckner G."/>
        </authorList>
    </citation>
    <scope>NUCLEOTIDE SEQUENCE [LARGE SCALE GENOMIC DNA]</scope>
    <source>
        <strain evidence="2">SH3</strain>
    </source>
</reference>
<sequence>MCNRVVTCLFVCYASVDSRCGKHVEEVLASVPFSERCNCNSGGKIPEITAAATGSK</sequence>
<organism evidence="1 2">
    <name type="scientific">Cavenderia fasciculata</name>
    <name type="common">Slime mold</name>
    <name type="synonym">Dictyostelium fasciculatum</name>
    <dbReference type="NCBI Taxonomy" id="261658"/>
    <lineage>
        <taxon>Eukaryota</taxon>
        <taxon>Amoebozoa</taxon>
        <taxon>Evosea</taxon>
        <taxon>Eumycetozoa</taxon>
        <taxon>Dictyostelia</taxon>
        <taxon>Acytosteliales</taxon>
        <taxon>Cavenderiaceae</taxon>
        <taxon>Cavenderia</taxon>
    </lineage>
</organism>
<evidence type="ECO:0000313" key="1">
    <source>
        <dbReference type="EMBL" id="EGG17034.1"/>
    </source>
</evidence>
<protein>
    <submittedName>
        <fullName evidence="1">Uncharacterized protein</fullName>
    </submittedName>
</protein>
<dbReference type="RefSeq" id="XP_004355518.1">
    <property type="nucleotide sequence ID" value="XM_004355465.1"/>
</dbReference>
<name>F4Q4M5_CACFS</name>